<dbReference type="EMBL" id="KV427655">
    <property type="protein sequence ID" value="KZT02173.1"/>
    <property type="molecule type" value="Genomic_DNA"/>
</dbReference>
<gene>
    <name evidence="1" type="ORF">LAESUDRAFT_730506</name>
</gene>
<accession>A0A165C460</accession>
<reference evidence="1 2" key="1">
    <citation type="journal article" date="2016" name="Mol. Biol. Evol.">
        <title>Comparative Genomics of Early-Diverging Mushroom-Forming Fungi Provides Insights into the Origins of Lignocellulose Decay Capabilities.</title>
        <authorList>
            <person name="Nagy L.G."/>
            <person name="Riley R."/>
            <person name="Tritt A."/>
            <person name="Adam C."/>
            <person name="Daum C."/>
            <person name="Floudas D."/>
            <person name="Sun H."/>
            <person name="Yadav J.S."/>
            <person name="Pangilinan J."/>
            <person name="Larsson K.H."/>
            <person name="Matsuura K."/>
            <person name="Barry K."/>
            <person name="Labutti K."/>
            <person name="Kuo R."/>
            <person name="Ohm R.A."/>
            <person name="Bhattacharya S.S."/>
            <person name="Shirouzu T."/>
            <person name="Yoshinaga Y."/>
            <person name="Martin F.M."/>
            <person name="Grigoriev I.V."/>
            <person name="Hibbett D.S."/>
        </authorList>
    </citation>
    <scope>NUCLEOTIDE SEQUENCE [LARGE SCALE GENOMIC DNA]</scope>
    <source>
        <strain evidence="1 2">93-53</strain>
    </source>
</reference>
<evidence type="ECO:0000313" key="2">
    <source>
        <dbReference type="Proteomes" id="UP000076871"/>
    </source>
</evidence>
<dbReference type="RefSeq" id="XP_040759913.1">
    <property type="nucleotide sequence ID" value="XM_040909855.1"/>
</dbReference>
<organism evidence="1 2">
    <name type="scientific">Laetiporus sulphureus 93-53</name>
    <dbReference type="NCBI Taxonomy" id="1314785"/>
    <lineage>
        <taxon>Eukaryota</taxon>
        <taxon>Fungi</taxon>
        <taxon>Dikarya</taxon>
        <taxon>Basidiomycota</taxon>
        <taxon>Agaricomycotina</taxon>
        <taxon>Agaricomycetes</taxon>
        <taxon>Polyporales</taxon>
        <taxon>Laetiporus</taxon>
    </lineage>
</organism>
<dbReference type="AlphaFoldDB" id="A0A165C460"/>
<dbReference type="Proteomes" id="UP000076871">
    <property type="component" value="Unassembled WGS sequence"/>
</dbReference>
<proteinExistence type="predicted"/>
<dbReference type="GeneID" id="63826884"/>
<keyword evidence="2" id="KW-1185">Reference proteome</keyword>
<sequence length="58" mass="5740">MDQVSALRVDAATLASINVTVAPTSRRAAAAAASLTIANMVASENGTAALPDQLAKTA</sequence>
<dbReference type="InParanoid" id="A0A165C460"/>
<protein>
    <submittedName>
        <fullName evidence="1">Uncharacterized protein</fullName>
    </submittedName>
</protein>
<evidence type="ECO:0000313" key="1">
    <source>
        <dbReference type="EMBL" id="KZT02173.1"/>
    </source>
</evidence>
<name>A0A165C460_9APHY</name>